<accession>A0A9X3CE22</accession>
<evidence type="ECO:0000313" key="2">
    <source>
        <dbReference type="EMBL" id="MCW8334129.1"/>
    </source>
</evidence>
<dbReference type="Gene3D" id="3.40.190.10">
    <property type="entry name" value="Periplasmic binding protein-like II"/>
    <property type="match status" value="2"/>
</dbReference>
<reference evidence="2" key="1">
    <citation type="submission" date="2022-02" db="EMBL/GenBank/DDBJ databases">
        <title>Vibrio sp. nov., a new bacterium isolated from Bohai sea, China.</title>
        <authorList>
            <person name="Yuan Y."/>
        </authorList>
    </citation>
    <scope>NUCLEOTIDE SEQUENCE</scope>
    <source>
        <strain evidence="2">DBSS07</strain>
    </source>
</reference>
<protein>
    <submittedName>
        <fullName evidence="2">Transporter substrate-binding domain-containing protein</fullName>
    </submittedName>
</protein>
<dbReference type="Pfam" id="PF00497">
    <property type="entry name" value="SBP_bac_3"/>
    <property type="match status" value="1"/>
</dbReference>
<evidence type="ECO:0000313" key="3">
    <source>
        <dbReference type="Proteomes" id="UP001155586"/>
    </source>
</evidence>
<comment type="caution">
    <text evidence="2">The sequence shown here is derived from an EMBL/GenBank/DDBJ whole genome shotgun (WGS) entry which is preliminary data.</text>
</comment>
<evidence type="ECO:0000259" key="1">
    <source>
        <dbReference type="SMART" id="SM00062"/>
    </source>
</evidence>
<dbReference type="SUPFAM" id="SSF53850">
    <property type="entry name" value="Periplasmic binding protein-like II"/>
    <property type="match status" value="1"/>
</dbReference>
<feature type="domain" description="Solute-binding protein family 3/N-terminal" evidence="1">
    <location>
        <begin position="12"/>
        <end position="236"/>
    </location>
</feature>
<dbReference type="EMBL" id="JAKRRX010000046">
    <property type="protein sequence ID" value="MCW8334129.1"/>
    <property type="molecule type" value="Genomic_DNA"/>
</dbReference>
<dbReference type="AlphaFoldDB" id="A0A9X3CE22"/>
<keyword evidence="3" id="KW-1185">Reference proteome</keyword>
<dbReference type="SMART" id="SM00062">
    <property type="entry name" value="PBPb"/>
    <property type="match status" value="1"/>
</dbReference>
<dbReference type="PANTHER" id="PTHR38834:SF3">
    <property type="entry name" value="SOLUTE-BINDING PROTEIN FAMILY 3_N-TERMINAL DOMAIN-CONTAINING PROTEIN"/>
    <property type="match status" value="1"/>
</dbReference>
<proteinExistence type="predicted"/>
<dbReference type="PANTHER" id="PTHR38834">
    <property type="entry name" value="PERIPLASMIC SUBSTRATE BINDING PROTEIN FAMILY 3"/>
    <property type="match status" value="1"/>
</dbReference>
<organism evidence="2 3">
    <name type="scientific">Vibrio paucivorans</name>
    <dbReference type="NCBI Taxonomy" id="2829489"/>
    <lineage>
        <taxon>Bacteria</taxon>
        <taxon>Pseudomonadati</taxon>
        <taxon>Pseudomonadota</taxon>
        <taxon>Gammaproteobacteria</taxon>
        <taxon>Vibrionales</taxon>
        <taxon>Vibrionaceae</taxon>
        <taxon>Vibrio</taxon>
    </lineage>
</organism>
<sequence>MPLTAQAQSLSSLDFYTENYPPANFEVEGKVTGYAVDILVAASKAVGQEVQLNQIKPLPWARSYRATLTKPNAVLFSTTRTEHREELFRWVGPIADIKVVVLARKDAAVQIETPLDMANYKIGVIRDDIGEQSLLALGLPRDSMQEASYVTTLAEQLMKERIDLLAYAERAAYWWAKQAGIDSQEFEPVYVLKEGYIYYAFNKNIPQETLDDLQRGIDIIKARKNADGITEYQAILNKYR</sequence>
<dbReference type="InterPro" id="IPR001638">
    <property type="entry name" value="Solute-binding_3/MltF_N"/>
</dbReference>
<dbReference type="Proteomes" id="UP001155586">
    <property type="component" value="Unassembled WGS sequence"/>
</dbReference>
<name>A0A9X3CE22_9VIBR</name>
<gene>
    <name evidence="2" type="ORF">MD483_09865</name>
</gene>